<name>A0A2T2WM84_9FIRM</name>
<organism evidence="2 3">
    <name type="scientific">Sulfobacillus acidophilus</name>
    <dbReference type="NCBI Taxonomy" id="53633"/>
    <lineage>
        <taxon>Bacteria</taxon>
        <taxon>Bacillati</taxon>
        <taxon>Bacillota</taxon>
        <taxon>Clostridia</taxon>
        <taxon>Eubacteriales</taxon>
        <taxon>Clostridiales Family XVII. Incertae Sedis</taxon>
        <taxon>Sulfobacillus</taxon>
    </lineage>
</organism>
<keyword evidence="2" id="KW-0969">Cilium</keyword>
<keyword evidence="2" id="KW-0966">Cell projection</keyword>
<evidence type="ECO:0000313" key="3">
    <source>
        <dbReference type="Proteomes" id="UP000241848"/>
    </source>
</evidence>
<sequence>MNPVDGITPFTPAGATSAPGKAAPGFRELVQKAQAQVTFSHHAQQRMQERQIHLTLQQLGLLSQAMNQARTAGAKTAAVVMEPGIFIVAPGTNTVITTVPQKSEQPMQVISHVDTLVLVGRTSTEEASSPRATDGGQPAVHWSLIQNMEITRGGRTDV</sequence>
<reference evidence="2 3" key="1">
    <citation type="journal article" date="2014" name="BMC Genomics">
        <title>Comparison of environmental and isolate Sulfobacillus genomes reveals diverse carbon, sulfur, nitrogen, and hydrogen metabolisms.</title>
        <authorList>
            <person name="Justice N.B."/>
            <person name="Norman A."/>
            <person name="Brown C.T."/>
            <person name="Singh A."/>
            <person name="Thomas B.C."/>
            <person name="Banfield J.F."/>
        </authorList>
    </citation>
    <scope>NUCLEOTIDE SEQUENCE [LARGE SCALE GENOMIC DNA]</scope>
    <source>
        <strain evidence="2">AMDSBA3</strain>
    </source>
</reference>
<proteinExistence type="predicted"/>
<gene>
    <name evidence="2" type="ORF">C7B45_03265</name>
</gene>
<dbReference type="AlphaFoldDB" id="A0A2T2WM84"/>
<dbReference type="EMBL" id="PXYV01000006">
    <property type="protein sequence ID" value="PSR23347.1"/>
    <property type="molecule type" value="Genomic_DNA"/>
</dbReference>
<dbReference type="Proteomes" id="UP000241848">
    <property type="component" value="Unassembled WGS sequence"/>
</dbReference>
<accession>A0A2T2WM84</accession>
<evidence type="ECO:0000313" key="2">
    <source>
        <dbReference type="EMBL" id="PSR23347.1"/>
    </source>
</evidence>
<keyword evidence="2" id="KW-0282">Flagellum</keyword>
<feature type="region of interest" description="Disordered" evidence="1">
    <location>
        <begin position="1"/>
        <end position="22"/>
    </location>
</feature>
<comment type="caution">
    <text evidence="2">The sequence shown here is derived from an EMBL/GenBank/DDBJ whole genome shotgun (WGS) entry which is preliminary data.</text>
</comment>
<evidence type="ECO:0000256" key="1">
    <source>
        <dbReference type="SAM" id="MobiDB-lite"/>
    </source>
</evidence>
<protein>
    <submittedName>
        <fullName evidence="2">Flagellar hook associated protein</fullName>
    </submittedName>
</protein>